<dbReference type="EMBL" id="JYDP01000026">
    <property type="protein sequence ID" value="KRZ14207.1"/>
    <property type="molecule type" value="Genomic_DNA"/>
</dbReference>
<keyword evidence="2" id="KW-1185">Reference proteome</keyword>
<evidence type="ECO:0000313" key="1">
    <source>
        <dbReference type="EMBL" id="KRZ14207.1"/>
    </source>
</evidence>
<protein>
    <submittedName>
        <fullName evidence="1">Uncharacterized protein</fullName>
    </submittedName>
</protein>
<feature type="non-terminal residue" evidence="1">
    <location>
        <position position="92"/>
    </location>
</feature>
<dbReference type="AlphaFoldDB" id="A0A0V1HV03"/>
<sequence>MRNQSSFNSKNVDCRIRNYGFGLELDSTSERQALVHHSIGVDACLPACLRAYSPVVVVILNSGLTVLGFSLGQHSSASLTGASLGQTTLTYV</sequence>
<name>A0A0V1HV03_9BILA</name>
<accession>A0A0V1HV03</accession>
<evidence type="ECO:0000313" key="2">
    <source>
        <dbReference type="Proteomes" id="UP000055024"/>
    </source>
</evidence>
<proteinExistence type="predicted"/>
<reference evidence="1 2" key="1">
    <citation type="submission" date="2015-01" db="EMBL/GenBank/DDBJ databases">
        <title>Evolution of Trichinella species and genotypes.</title>
        <authorList>
            <person name="Korhonen P.K."/>
            <person name="Edoardo P."/>
            <person name="Giuseppe L.R."/>
            <person name="Gasser R.B."/>
        </authorList>
    </citation>
    <scope>NUCLEOTIDE SEQUENCE [LARGE SCALE GENOMIC DNA]</scope>
    <source>
        <strain evidence="1">ISS1029</strain>
    </source>
</reference>
<comment type="caution">
    <text evidence="1">The sequence shown here is derived from an EMBL/GenBank/DDBJ whole genome shotgun (WGS) entry which is preliminary data.</text>
</comment>
<dbReference type="Proteomes" id="UP000055024">
    <property type="component" value="Unassembled WGS sequence"/>
</dbReference>
<organism evidence="1 2">
    <name type="scientific">Trichinella zimbabwensis</name>
    <dbReference type="NCBI Taxonomy" id="268475"/>
    <lineage>
        <taxon>Eukaryota</taxon>
        <taxon>Metazoa</taxon>
        <taxon>Ecdysozoa</taxon>
        <taxon>Nematoda</taxon>
        <taxon>Enoplea</taxon>
        <taxon>Dorylaimia</taxon>
        <taxon>Trichinellida</taxon>
        <taxon>Trichinellidae</taxon>
        <taxon>Trichinella</taxon>
    </lineage>
</organism>
<dbReference type="OrthoDB" id="5916718at2759"/>
<gene>
    <name evidence="1" type="ORF">T11_1162</name>
</gene>